<dbReference type="Proteomes" id="UP001153076">
    <property type="component" value="Unassembled WGS sequence"/>
</dbReference>
<comment type="caution">
    <text evidence="1">The sequence shown here is derived from an EMBL/GenBank/DDBJ whole genome shotgun (WGS) entry which is preliminary data.</text>
</comment>
<accession>A0A9Q1KME4</accession>
<protein>
    <submittedName>
        <fullName evidence="1">Uncharacterized protein</fullName>
    </submittedName>
</protein>
<keyword evidence="2" id="KW-1185">Reference proteome</keyword>
<organism evidence="1 2">
    <name type="scientific">Carnegiea gigantea</name>
    <dbReference type="NCBI Taxonomy" id="171969"/>
    <lineage>
        <taxon>Eukaryota</taxon>
        <taxon>Viridiplantae</taxon>
        <taxon>Streptophyta</taxon>
        <taxon>Embryophyta</taxon>
        <taxon>Tracheophyta</taxon>
        <taxon>Spermatophyta</taxon>
        <taxon>Magnoliopsida</taxon>
        <taxon>eudicotyledons</taxon>
        <taxon>Gunneridae</taxon>
        <taxon>Pentapetalae</taxon>
        <taxon>Caryophyllales</taxon>
        <taxon>Cactineae</taxon>
        <taxon>Cactaceae</taxon>
        <taxon>Cactoideae</taxon>
        <taxon>Echinocereeae</taxon>
        <taxon>Carnegiea</taxon>
    </lineage>
</organism>
<dbReference type="EMBL" id="JAKOGI010000077">
    <property type="protein sequence ID" value="KAJ8445416.1"/>
    <property type="molecule type" value="Genomic_DNA"/>
</dbReference>
<evidence type="ECO:0000313" key="2">
    <source>
        <dbReference type="Proteomes" id="UP001153076"/>
    </source>
</evidence>
<proteinExistence type="predicted"/>
<gene>
    <name evidence="1" type="ORF">Cgig2_031229</name>
</gene>
<name>A0A9Q1KME4_9CARY</name>
<dbReference type="OrthoDB" id="1720282at2759"/>
<sequence>MATQQTSINHATVSKNNANQECNLGSRFRTLANLDLNLEMEGDLLEEENTSGKDDLIPILEEENHEEFMPVIDPLPNMPTQYGKENIPQQSPPNRTPTDHATGRIPYAEIRPITSSNKQKPITRARVNTCLQVGNSNPPRAHPNQQEKWPNRGDLAQALTSRSDAPVVPPTQITLPTTSVHHRRRGGSRVEVGRINQGAGSREFLLMLKEHVRMQSPQIVALLETHISGNRADEVCSNIGG</sequence>
<reference evidence="1" key="1">
    <citation type="submission" date="2022-04" db="EMBL/GenBank/DDBJ databases">
        <title>Carnegiea gigantea Genome sequencing and assembly v2.</title>
        <authorList>
            <person name="Copetti D."/>
            <person name="Sanderson M.J."/>
            <person name="Burquez A."/>
            <person name="Wojciechowski M.F."/>
        </authorList>
    </citation>
    <scope>NUCLEOTIDE SEQUENCE</scope>
    <source>
        <strain evidence="1">SGP5-SGP5p</strain>
        <tissue evidence="1">Aerial part</tissue>
    </source>
</reference>
<evidence type="ECO:0000313" key="1">
    <source>
        <dbReference type="EMBL" id="KAJ8445416.1"/>
    </source>
</evidence>
<dbReference type="AlphaFoldDB" id="A0A9Q1KME4"/>